<keyword evidence="16" id="KW-1185">Reference proteome</keyword>
<keyword evidence="4 10" id="KW-0862">Zinc</keyword>
<sequence length="360" mass="40137">MLKDIHSPGLGADPEDGCNNGAHCAGCGRPIDDRFYLSAVDMCWHIGCLQCAECKMPLDTELTCYSRHGNIYCKQDYYRLFSIKRCARCQGGIGACDLVMRAKDLVYHVECFACYACGTALCKGDYYGVRDGAVFCRADYERLKHRDMCELEPMCSPPRAAGHHWPSVHKGRPRKKRNSVQVQSSMAAGAAAECNGLTELNVLRIPQSTLEIMQATDLSSSMESLTYETSSLSSPTNSSTMGGGGGGGGMTQQQQQQQARTKRMRTSFKHHQLRTMKSYFNINQNPDAKDLKQLAQKTGLSKRVLQVWFQNARAKWRRNIMRQENSQMVTGSMSNQNQTAPSDPDLIRGHTQGLNFVDLF</sequence>
<keyword evidence="5 10" id="KW-0440">LIM domain</keyword>
<dbReference type="GO" id="GO:0030182">
    <property type="term" value="P:neuron differentiation"/>
    <property type="evidence" value="ECO:0007669"/>
    <property type="project" value="TreeGrafter"/>
</dbReference>
<feature type="region of interest" description="Disordered" evidence="12">
    <location>
        <begin position="328"/>
        <end position="348"/>
    </location>
</feature>
<proteinExistence type="predicted"/>
<feature type="compositionally biased region" description="Polar residues" evidence="12">
    <location>
        <begin position="328"/>
        <end position="341"/>
    </location>
</feature>
<evidence type="ECO:0000256" key="5">
    <source>
        <dbReference type="ARBA" id="ARBA00023038"/>
    </source>
</evidence>
<gene>
    <name evidence="15" type="ORF">CINCED_3A009459</name>
</gene>
<dbReference type="InterPro" id="IPR009057">
    <property type="entry name" value="Homeodomain-like_sf"/>
</dbReference>
<evidence type="ECO:0000256" key="11">
    <source>
        <dbReference type="RuleBase" id="RU000682"/>
    </source>
</evidence>
<keyword evidence="2 10" id="KW-0479">Metal-binding</keyword>
<dbReference type="FunFam" id="2.10.110.10:FF:000033">
    <property type="entry name" value="LIM/homeobox protein Lhx9 isoform X2"/>
    <property type="match status" value="1"/>
</dbReference>
<dbReference type="PROSITE" id="PS50023">
    <property type="entry name" value="LIM_DOMAIN_2"/>
    <property type="match status" value="2"/>
</dbReference>
<keyword evidence="3" id="KW-0677">Repeat</keyword>
<dbReference type="OrthoDB" id="9990008at2759"/>
<dbReference type="FunFam" id="1.10.10.60:FF:000027">
    <property type="entry name" value="LIM/homeobox protein Lhx9"/>
    <property type="match status" value="1"/>
</dbReference>
<dbReference type="GO" id="GO:0005634">
    <property type="term" value="C:nucleus"/>
    <property type="evidence" value="ECO:0007669"/>
    <property type="project" value="UniProtKB-SubCell"/>
</dbReference>
<evidence type="ECO:0000256" key="1">
    <source>
        <dbReference type="ARBA" id="ARBA00004123"/>
    </source>
</evidence>
<feature type="DNA-binding region" description="Homeobox" evidence="9">
    <location>
        <begin position="261"/>
        <end position="320"/>
    </location>
</feature>
<keyword evidence="7 9" id="KW-0371">Homeobox</keyword>
<evidence type="ECO:0000256" key="7">
    <source>
        <dbReference type="ARBA" id="ARBA00023155"/>
    </source>
</evidence>
<keyword evidence="8 9" id="KW-0539">Nucleus</keyword>
<evidence type="ECO:0000313" key="16">
    <source>
        <dbReference type="Proteomes" id="UP000325440"/>
    </source>
</evidence>
<keyword evidence="6 9" id="KW-0238">DNA-binding</keyword>
<dbReference type="Gene3D" id="1.10.10.60">
    <property type="entry name" value="Homeodomain-like"/>
    <property type="match status" value="1"/>
</dbReference>
<dbReference type="GO" id="GO:0000977">
    <property type="term" value="F:RNA polymerase II transcription regulatory region sequence-specific DNA binding"/>
    <property type="evidence" value="ECO:0007669"/>
    <property type="project" value="TreeGrafter"/>
</dbReference>
<dbReference type="Gene3D" id="2.10.110.10">
    <property type="entry name" value="Cysteine Rich Protein"/>
    <property type="match status" value="2"/>
</dbReference>
<dbReference type="GO" id="GO:0000981">
    <property type="term" value="F:DNA-binding transcription factor activity, RNA polymerase II-specific"/>
    <property type="evidence" value="ECO:0007669"/>
    <property type="project" value="InterPro"/>
</dbReference>
<evidence type="ECO:0000256" key="6">
    <source>
        <dbReference type="ARBA" id="ARBA00023125"/>
    </source>
</evidence>
<evidence type="ECO:0000259" key="13">
    <source>
        <dbReference type="PROSITE" id="PS50023"/>
    </source>
</evidence>
<dbReference type="SUPFAM" id="SSF46689">
    <property type="entry name" value="Homeodomain-like"/>
    <property type="match status" value="1"/>
</dbReference>
<dbReference type="EMBL" id="CABPRJ010001895">
    <property type="protein sequence ID" value="VVC39431.1"/>
    <property type="molecule type" value="Genomic_DNA"/>
</dbReference>
<dbReference type="InterPro" id="IPR001356">
    <property type="entry name" value="HD"/>
</dbReference>
<protein>
    <submittedName>
        <fullName evidence="15">Homeobox domain,Homeobox, conserved site,Homeobox domain-like,Zinc finger, LIM-type</fullName>
    </submittedName>
</protein>
<dbReference type="Pfam" id="PF00412">
    <property type="entry name" value="LIM"/>
    <property type="match status" value="2"/>
</dbReference>
<evidence type="ECO:0000256" key="4">
    <source>
        <dbReference type="ARBA" id="ARBA00022833"/>
    </source>
</evidence>
<dbReference type="InterPro" id="IPR050453">
    <property type="entry name" value="LIM_Homeobox_TF"/>
</dbReference>
<comment type="subcellular location">
    <subcellularLocation>
        <location evidence="1 9 11">Nucleus</location>
    </subcellularLocation>
</comment>
<feature type="region of interest" description="Disordered" evidence="12">
    <location>
        <begin position="162"/>
        <end position="182"/>
    </location>
</feature>
<reference evidence="15 16" key="1">
    <citation type="submission" date="2019-08" db="EMBL/GenBank/DDBJ databases">
        <authorList>
            <person name="Alioto T."/>
            <person name="Alioto T."/>
            <person name="Gomez Garrido J."/>
        </authorList>
    </citation>
    <scope>NUCLEOTIDE SEQUENCE [LARGE SCALE GENOMIC DNA]</scope>
</reference>
<evidence type="ECO:0000256" key="9">
    <source>
        <dbReference type="PROSITE-ProRule" id="PRU00108"/>
    </source>
</evidence>
<dbReference type="Pfam" id="PF00046">
    <property type="entry name" value="Homeodomain"/>
    <property type="match status" value="1"/>
</dbReference>
<dbReference type="Proteomes" id="UP000325440">
    <property type="component" value="Unassembled WGS sequence"/>
</dbReference>
<feature type="domain" description="Homeobox" evidence="14">
    <location>
        <begin position="259"/>
        <end position="319"/>
    </location>
</feature>
<dbReference type="PROSITE" id="PS00027">
    <property type="entry name" value="HOMEOBOX_1"/>
    <property type="match status" value="1"/>
</dbReference>
<evidence type="ECO:0000256" key="8">
    <source>
        <dbReference type="ARBA" id="ARBA00023242"/>
    </source>
</evidence>
<feature type="compositionally biased region" description="Basic residues" evidence="12">
    <location>
        <begin position="166"/>
        <end position="178"/>
    </location>
</feature>
<feature type="compositionally biased region" description="Gly residues" evidence="12">
    <location>
        <begin position="241"/>
        <end position="250"/>
    </location>
</feature>
<feature type="compositionally biased region" description="Low complexity" evidence="12">
    <location>
        <begin position="224"/>
        <end position="240"/>
    </location>
</feature>
<feature type="domain" description="LIM zinc-binding" evidence="13">
    <location>
        <begin position="22"/>
        <end position="83"/>
    </location>
</feature>
<evidence type="ECO:0000256" key="3">
    <source>
        <dbReference type="ARBA" id="ARBA00022737"/>
    </source>
</evidence>
<accession>A0A5E4NCW8</accession>
<dbReference type="InterPro" id="IPR001781">
    <property type="entry name" value="Znf_LIM"/>
</dbReference>
<dbReference type="SUPFAM" id="SSF57716">
    <property type="entry name" value="Glucocorticoid receptor-like (DNA-binding domain)"/>
    <property type="match status" value="2"/>
</dbReference>
<feature type="region of interest" description="Disordered" evidence="12">
    <location>
        <begin position="224"/>
        <end position="260"/>
    </location>
</feature>
<dbReference type="SMART" id="SM00389">
    <property type="entry name" value="HOX"/>
    <property type="match status" value="1"/>
</dbReference>
<name>A0A5E4NCW8_9HEMI</name>
<organism evidence="15 16">
    <name type="scientific">Cinara cedri</name>
    <dbReference type="NCBI Taxonomy" id="506608"/>
    <lineage>
        <taxon>Eukaryota</taxon>
        <taxon>Metazoa</taxon>
        <taxon>Ecdysozoa</taxon>
        <taxon>Arthropoda</taxon>
        <taxon>Hexapoda</taxon>
        <taxon>Insecta</taxon>
        <taxon>Pterygota</taxon>
        <taxon>Neoptera</taxon>
        <taxon>Paraneoptera</taxon>
        <taxon>Hemiptera</taxon>
        <taxon>Sternorrhyncha</taxon>
        <taxon>Aphidomorpha</taxon>
        <taxon>Aphidoidea</taxon>
        <taxon>Aphididae</taxon>
        <taxon>Lachninae</taxon>
        <taxon>Cinara</taxon>
    </lineage>
</organism>
<evidence type="ECO:0000313" key="15">
    <source>
        <dbReference type="EMBL" id="VVC39431.1"/>
    </source>
</evidence>
<dbReference type="AlphaFoldDB" id="A0A5E4NCW8"/>
<dbReference type="SMART" id="SM00132">
    <property type="entry name" value="LIM"/>
    <property type="match status" value="2"/>
</dbReference>
<dbReference type="PROSITE" id="PS00478">
    <property type="entry name" value="LIM_DOMAIN_1"/>
    <property type="match status" value="2"/>
</dbReference>
<dbReference type="InterPro" id="IPR017970">
    <property type="entry name" value="Homeobox_CS"/>
</dbReference>
<evidence type="ECO:0000259" key="14">
    <source>
        <dbReference type="PROSITE" id="PS50071"/>
    </source>
</evidence>
<dbReference type="CDD" id="cd09369">
    <property type="entry name" value="LIM1_Lhx2_Lhx9"/>
    <property type="match status" value="1"/>
</dbReference>
<evidence type="ECO:0000256" key="2">
    <source>
        <dbReference type="ARBA" id="ARBA00022723"/>
    </source>
</evidence>
<dbReference type="PANTHER" id="PTHR24208:SF168">
    <property type="entry name" value="PROTEIN APTEROUS"/>
    <property type="match status" value="1"/>
</dbReference>
<feature type="domain" description="LIM zinc-binding" evidence="13">
    <location>
        <begin position="84"/>
        <end position="146"/>
    </location>
</feature>
<dbReference type="PROSITE" id="PS50071">
    <property type="entry name" value="HOMEOBOX_2"/>
    <property type="match status" value="1"/>
</dbReference>
<dbReference type="CDD" id="cd00086">
    <property type="entry name" value="homeodomain"/>
    <property type="match status" value="1"/>
</dbReference>
<dbReference type="PANTHER" id="PTHR24208">
    <property type="entry name" value="LIM/HOMEOBOX PROTEIN LHX"/>
    <property type="match status" value="1"/>
</dbReference>
<evidence type="ECO:0000256" key="10">
    <source>
        <dbReference type="PROSITE-ProRule" id="PRU00125"/>
    </source>
</evidence>
<evidence type="ECO:0000256" key="12">
    <source>
        <dbReference type="SAM" id="MobiDB-lite"/>
    </source>
</evidence>
<dbReference type="GO" id="GO:0046872">
    <property type="term" value="F:metal ion binding"/>
    <property type="evidence" value="ECO:0007669"/>
    <property type="project" value="UniProtKB-KW"/>
</dbReference>